<evidence type="ECO:0000256" key="1">
    <source>
        <dbReference type="ARBA" id="ARBA00023015"/>
    </source>
</evidence>
<dbReference type="InterPro" id="IPR036286">
    <property type="entry name" value="LexA/Signal_pep-like_sf"/>
</dbReference>
<dbReference type="PANTHER" id="PTHR40661:SF3">
    <property type="entry name" value="FELS-1 PROPHAGE TRANSCRIPTIONAL REGULATOR"/>
    <property type="match status" value="1"/>
</dbReference>
<reference evidence="5" key="1">
    <citation type="submission" date="2018-06" db="EMBL/GenBank/DDBJ databases">
        <authorList>
            <person name="Zhirakovskaya E."/>
        </authorList>
    </citation>
    <scope>NUCLEOTIDE SEQUENCE</scope>
</reference>
<dbReference type="SUPFAM" id="SSF51306">
    <property type="entry name" value="LexA/Signal peptidase"/>
    <property type="match status" value="1"/>
</dbReference>
<dbReference type="PANTHER" id="PTHR40661">
    <property type="match status" value="1"/>
</dbReference>
<evidence type="ECO:0000313" key="5">
    <source>
        <dbReference type="EMBL" id="VAW02895.1"/>
    </source>
</evidence>
<dbReference type="AlphaFoldDB" id="A0A3B0S9B6"/>
<evidence type="ECO:0000256" key="3">
    <source>
        <dbReference type="ARBA" id="ARBA00023163"/>
    </source>
</evidence>
<dbReference type="InterPro" id="IPR039418">
    <property type="entry name" value="LexA-like"/>
</dbReference>
<dbReference type="CDD" id="cd06529">
    <property type="entry name" value="S24_LexA-like"/>
    <property type="match status" value="1"/>
</dbReference>
<dbReference type="Pfam" id="PF00717">
    <property type="entry name" value="Peptidase_S24"/>
    <property type="match status" value="1"/>
</dbReference>
<dbReference type="InterPro" id="IPR015927">
    <property type="entry name" value="Peptidase_S24_S26A/B/C"/>
</dbReference>
<keyword evidence="2" id="KW-0238">DNA-binding</keyword>
<dbReference type="Gene3D" id="2.10.109.10">
    <property type="entry name" value="Umud Fragment, subunit A"/>
    <property type="match status" value="1"/>
</dbReference>
<dbReference type="EMBL" id="UOEC01000203">
    <property type="protein sequence ID" value="VAW02895.1"/>
    <property type="molecule type" value="Genomic_DNA"/>
</dbReference>
<gene>
    <name evidence="5" type="ORF">MNBD_ALPHA08-1001</name>
</gene>
<keyword evidence="3" id="KW-0804">Transcription</keyword>
<evidence type="ECO:0000256" key="2">
    <source>
        <dbReference type="ARBA" id="ARBA00023125"/>
    </source>
</evidence>
<protein>
    <submittedName>
        <fullName evidence="5">Phage repressor</fullName>
    </submittedName>
</protein>
<organism evidence="5">
    <name type="scientific">hydrothermal vent metagenome</name>
    <dbReference type="NCBI Taxonomy" id="652676"/>
    <lineage>
        <taxon>unclassified sequences</taxon>
        <taxon>metagenomes</taxon>
        <taxon>ecological metagenomes</taxon>
    </lineage>
</organism>
<name>A0A3B0S9B6_9ZZZZ</name>
<keyword evidence="1" id="KW-0805">Transcription regulation</keyword>
<evidence type="ECO:0000259" key="4">
    <source>
        <dbReference type="Pfam" id="PF00717"/>
    </source>
</evidence>
<accession>A0A3B0S9B6</accession>
<sequence>MFSNKQVWHAIDLLAEHKNLSLAGLARAGGLDVTIFNFSKRLTDAGNPRWPSTRSISKVLMATGTPLEVFVGFMNQTSGYNASGPTIPLIGMAQAGAGGYFDDAGFPVGGGWEEISLPKVDDGNAYALEVSGDSMEPVYRQGDILIVSPNANCRRGDRVVAKTFAGQVLFKILKRQTAKTIELSSFNPDHEDLTFQLDEMDWVARVLWVSQ</sequence>
<dbReference type="GO" id="GO:0003677">
    <property type="term" value="F:DNA binding"/>
    <property type="evidence" value="ECO:0007669"/>
    <property type="project" value="UniProtKB-KW"/>
</dbReference>
<feature type="domain" description="Peptidase S24/S26A/S26B/S26C" evidence="4">
    <location>
        <begin position="88"/>
        <end position="206"/>
    </location>
</feature>
<proteinExistence type="predicted"/>